<name>A0A7G5GV44_9BACT</name>
<dbReference type="EMBL" id="CP059732">
    <property type="protein sequence ID" value="QMW02736.1"/>
    <property type="molecule type" value="Genomic_DNA"/>
</dbReference>
<dbReference type="AlphaFoldDB" id="A0A7G5GV44"/>
<dbReference type="InterPro" id="IPR036782">
    <property type="entry name" value="NE0471-like_N"/>
</dbReference>
<protein>
    <submittedName>
        <fullName evidence="1">DUF2442 domain-containing protein</fullName>
    </submittedName>
</protein>
<evidence type="ECO:0000313" key="2">
    <source>
        <dbReference type="Proteomes" id="UP000515369"/>
    </source>
</evidence>
<dbReference type="SUPFAM" id="SSF143880">
    <property type="entry name" value="NE0471 N-terminal domain-like"/>
    <property type="match status" value="1"/>
</dbReference>
<dbReference type="Pfam" id="PF10387">
    <property type="entry name" value="DUF2442"/>
    <property type="match status" value="1"/>
</dbReference>
<gene>
    <name evidence="1" type="ORF">H3H32_33370</name>
</gene>
<keyword evidence="2" id="KW-1185">Reference proteome</keyword>
<accession>A0A7G5GV44</accession>
<evidence type="ECO:0000313" key="1">
    <source>
        <dbReference type="EMBL" id="QMW02736.1"/>
    </source>
</evidence>
<reference evidence="1 2" key="1">
    <citation type="submission" date="2020-07" db="EMBL/GenBank/DDBJ databases">
        <title>Spirosoma foliorum sp. nov., isolated from the leaves on the Nejang mountain Korea, Republic of.</title>
        <authorList>
            <person name="Ho H."/>
            <person name="Lee Y.-J."/>
            <person name="Nurcahyanto D.-A."/>
            <person name="Kim S.-G."/>
        </authorList>
    </citation>
    <scope>NUCLEOTIDE SEQUENCE [LARGE SCALE GENOMIC DNA]</scope>
    <source>
        <strain evidence="1 2">PL0136</strain>
    </source>
</reference>
<dbReference type="KEGG" id="sfol:H3H32_33370"/>
<proteinExistence type="predicted"/>
<dbReference type="InterPro" id="IPR018841">
    <property type="entry name" value="DUF2442"/>
</dbReference>
<dbReference type="Gene3D" id="3.30.2020.10">
    <property type="entry name" value="NE0471-like N-terminal domain"/>
    <property type="match status" value="1"/>
</dbReference>
<sequence length="85" mass="10231">MAEIENFEVLENYYIRFRFTDGLEKLIDFKPYIKDNPITKPLADFDYFKQVHLYERGSGIYWPNGYDFDPTYLRDYVEGEILAKA</sequence>
<dbReference type="Proteomes" id="UP000515369">
    <property type="component" value="Chromosome"/>
</dbReference>
<organism evidence="1 2">
    <name type="scientific">Spirosoma foliorum</name>
    <dbReference type="NCBI Taxonomy" id="2710596"/>
    <lineage>
        <taxon>Bacteria</taxon>
        <taxon>Pseudomonadati</taxon>
        <taxon>Bacteroidota</taxon>
        <taxon>Cytophagia</taxon>
        <taxon>Cytophagales</taxon>
        <taxon>Cytophagaceae</taxon>
        <taxon>Spirosoma</taxon>
    </lineage>
</organism>
<dbReference type="RefSeq" id="WP_182460032.1">
    <property type="nucleotide sequence ID" value="NZ_CP059732.1"/>
</dbReference>